<dbReference type="PANTHER" id="PTHR46641">
    <property type="entry name" value="FMRFAMIDE RECEPTOR-RELATED"/>
    <property type="match status" value="1"/>
</dbReference>
<accession>A0AAN9GMD1</accession>
<feature type="transmembrane region" description="Helical" evidence="5">
    <location>
        <begin position="301"/>
        <end position="326"/>
    </location>
</feature>
<feature type="domain" description="G-protein coupled receptors family 1 profile" evidence="6">
    <location>
        <begin position="65"/>
        <end position="323"/>
    </location>
</feature>
<evidence type="ECO:0000313" key="7">
    <source>
        <dbReference type="EMBL" id="KAK7113957.1"/>
    </source>
</evidence>
<dbReference type="EMBL" id="JBAMIC010000001">
    <property type="protein sequence ID" value="KAK7113957.1"/>
    <property type="molecule type" value="Genomic_DNA"/>
</dbReference>
<reference evidence="7 8" key="1">
    <citation type="submission" date="2024-02" db="EMBL/GenBank/DDBJ databases">
        <title>Chromosome-scale genome assembly of the rough periwinkle Littorina saxatilis.</title>
        <authorList>
            <person name="De Jode A."/>
            <person name="Faria R."/>
            <person name="Formenti G."/>
            <person name="Sims Y."/>
            <person name="Smith T.P."/>
            <person name="Tracey A."/>
            <person name="Wood J.M.D."/>
            <person name="Zagrodzka Z.B."/>
            <person name="Johannesson K."/>
            <person name="Butlin R.K."/>
            <person name="Leder E.H."/>
        </authorList>
    </citation>
    <scope>NUCLEOTIDE SEQUENCE [LARGE SCALE GENOMIC DNA]</scope>
    <source>
        <strain evidence="7">Snail1</strain>
        <tissue evidence="7">Muscle</tissue>
    </source>
</reference>
<dbReference type="SUPFAM" id="SSF81321">
    <property type="entry name" value="Family A G protein-coupled receptor-like"/>
    <property type="match status" value="1"/>
</dbReference>
<feature type="transmembrane region" description="Helical" evidence="5">
    <location>
        <begin position="162"/>
        <end position="183"/>
    </location>
</feature>
<feature type="transmembrane region" description="Helical" evidence="5">
    <location>
        <begin position="219"/>
        <end position="237"/>
    </location>
</feature>
<feature type="transmembrane region" description="Helical" evidence="5">
    <location>
        <begin position="122"/>
        <end position="142"/>
    </location>
</feature>
<feature type="transmembrane region" description="Helical" evidence="5">
    <location>
        <begin position="262"/>
        <end position="281"/>
    </location>
</feature>
<dbReference type="InterPro" id="IPR052954">
    <property type="entry name" value="GPCR-Ligand_Int"/>
</dbReference>
<dbReference type="PRINTS" id="PR00237">
    <property type="entry name" value="GPCRRHODOPSN"/>
</dbReference>
<evidence type="ECO:0000256" key="5">
    <source>
        <dbReference type="SAM" id="Phobius"/>
    </source>
</evidence>
<dbReference type="Gene3D" id="1.20.1070.10">
    <property type="entry name" value="Rhodopsin 7-helix transmembrane proteins"/>
    <property type="match status" value="1"/>
</dbReference>
<protein>
    <recommendedName>
        <fullName evidence="6">G-protein coupled receptors family 1 profile domain-containing protein</fullName>
    </recommendedName>
</protein>
<keyword evidence="4 5" id="KW-0472">Membrane</keyword>
<feature type="transmembrane region" description="Helical" evidence="5">
    <location>
        <begin position="51"/>
        <end position="74"/>
    </location>
</feature>
<name>A0AAN9GMD1_9CAEN</name>
<evidence type="ECO:0000256" key="2">
    <source>
        <dbReference type="ARBA" id="ARBA00022692"/>
    </source>
</evidence>
<dbReference type="Pfam" id="PF00001">
    <property type="entry name" value="7tm_1"/>
    <property type="match status" value="1"/>
</dbReference>
<dbReference type="PROSITE" id="PS50262">
    <property type="entry name" value="G_PROTEIN_RECEP_F1_2"/>
    <property type="match status" value="1"/>
</dbReference>
<evidence type="ECO:0000256" key="1">
    <source>
        <dbReference type="ARBA" id="ARBA00004370"/>
    </source>
</evidence>
<evidence type="ECO:0000256" key="4">
    <source>
        <dbReference type="ARBA" id="ARBA00023136"/>
    </source>
</evidence>
<organism evidence="7 8">
    <name type="scientific">Littorina saxatilis</name>
    <dbReference type="NCBI Taxonomy" id="31220"/>
    <lineage>
        <taxon>Eukaryota</taxon>
        <taxon>Metazoa</taxon>
        <taxon>Spiralia</taxon>
        <taxon>Lophotrochozoa</taxon>
        <taxon>Mollusca</taxon>
        <taxon>Gastropoda</taxon>
        <taxon>Caenogastropoda</taxon>
        <taxon>Littorinimorpha</taxon>
        <taxon>Littorinoidea</taxon>
        <taxon>Littorinidae</taxon>
        <taxon>Littorina</taxon>
    </lineage>
</organism>
<dbReference type="InterPro" id="IPR017452">
    <property type="entry name" value="GPCR_Rhodpsn_7TM"/>
</dbReference>
<dbReference type="PANTHER" id="PTHR46641:SF2">
    <property type="entry name" value="FMRFAMIDE RECEPTOR"/>
    <property type="match status" value="1"/>
</dbReference>
<keyword evidence="3 5" id="KW-1133">Transmembrane helix</keyword>
<gene>
    <name evidence="7" type="ORF">V1264_000102</name>
</gene>
<dbReference type="GO" id="GO:0016020">
    <property type="term" value="C:membrane"/>
    <property type="evidence" value="ECO:0007669"/>
    <property type="project" value="UniProtKB-SubCell"/>
</dbReference>
<comment type="subcellular location">
    <subcellularLocation>
        <location evidence="1">Membrane</location>
    </subcellularLocation>
</comment>
<dbReference type="CDD" id="cd14978">
    <property type="entry name" value="7tmA_FMRFamide_R-like"/>
    <property type="match status" value="1"/>
</dbReference>
<evidence type="ECO:0000256" key="3">
    <source>
        <dbReference type="ARBA" id="ARBA00022989"/>
    </source>
</evidence>
<dbReference type="Proteomes" id="UP001374579">
    <property type="component" value="Unassembled WGS sequence"/>
</dbReference>
<feature type="transmembrane region" description="Helical" evidence="5">
    <location>
        <begin position="83"/>
        <end position="102"/>
    </location>
</feature>
<dbReference type="AlphaFoldDB" id="A0AAN9GMD1"/>
<keyword evidence="8" id="KW-1185">Reference proteome</keyword>
<dbReference type="InterPro" id="IPR000276">
    <property type="entry name" value="GPCR_Rhodpsn"/>
</dbReference>
<dbReference type="GO" id="GO:0004930">
    <property type="term" value="F:G protein-coupled receptor activity"/>
    <property type="evidence" value="ECO:0007669"/>
    <property type="project" value="InterPro"/>
</dbReference>
<evidence type="ECO:0000313" key="8">
    <source>
        <dbReference type="Proteomes" id="UP001374579"/>
    </source>
</evidence>
<evidence type="ECO:0000259" key="6">
    <source>
        <dbReference type="PROSITE" id="PS50262"/>
    </source>
</evidence>
<comment type="caution">
    <text evidence="7">The sequence shown here is derived from an EMBL/GenBank/DDBJ whole genome shotgun (WGS) entry which is preliminary data.</text>
</comment>
<keyword evidence="2 5" id="KW-0812">Transmembrane</keyword>
<proteinExistence type="predicted"/>
<sequence>MGQNLLYDFMGNITSDGQDASDVFLNSSDVNVTTPSSRGALPWIVHTTKDFRLATAGIAVFGLIGNTLAIFVLCHRRMWCSTAYLLVILALYDDVILTLHIYKVFDNSPLTPGVKIFQTIAFAPITWTATTGTIYMTLMVTIERFVAVTSPLRSRIIFSLRAARWISLFVFIGSVIYNLPHWFAYVYTTEVNRSRGPPLSEFGRSRAYSTVYKQYCQLALMYVLPWVTMVVLNILLLRTVRSKRAFREASGRSVRKGSTKDLGARLTLPVIAVTFVFFFAYPFLAIEDSLCYEFQCDYKLFIIFTLISEIAKVLNSTANFLFYCFLGRRFRRTFFYMAVSWRSRLSRVVTSKSGDFRYSGDGNSLFKLENRTTNNHSSNGNSEA</sequence>